<dbReference type="OrthoDB" id="117259at2157"/>
<organism evidence="2 3">
    <name type="scientific">Methanoplanus limicola DSM 2279</name>
    <dbReference type="NCBI Taxonomy" id="937775"/>
    <lineage>
        <taxon>Archaea</taxon>
        <taxon>Methanobacteriati</taxon>
        <taxon>Methanobacteriota</taxon>
        <taxon>Stenosarchaea group</taxon>
        <taxon>Methanomicrobia</taxon>
        <taxon>Methanomicrobiales</taxon>
        <taxon>Methanomicrobiaceae</taxon>
        <taxon>Methanoplanus</taxon>
    </lineage>
</organism>
<evidence type="ECO:0000313" key="2">
    <source>
        <dbReference type="EMBL" id="EHQ35618.1"/>
    </source>
</evidence>
<dbReference type="Gene3D" id="1.20.1290.10">
    <property type="entry name" value="AhpD-like"/>
    <property type="match status" value="1"/>
</dbReference>
<dbReference type="Pfam" id="PF02627">
    <property type="entry name" value="CMD"/>
    <property type="match status" value="1"/>
</dbReference>
<evidence type="ECO:0000313" key="3">
    <source>
        <dbReference type="Proteomes" id="UP000005741"/>
    </source>
</evidence>
<dbReference type="EMBL" id="CM001436">
    <property type="protein sequence ID" value="EHQ35618.1"/>
    <property type="molecule type" value="Genomic_DNA"/>
</dbReference>
<dbReference type="SUPFAM" id="SSF69118">
    <property type="entry name" value="AhpD-like"/>
    <property type="match status" value="1"/>
</dbReference>
<dbReference type="STRING" id="937775.Metlim_1517"/>
<dbReference type="InterPro" id="IPR003779">
    <property type="entry name" value="CMD-like"/>
</dbReference>
<feature type="domain" description="Carboxymuconolactone decarboxylase-like" evidence="1">
    <location>
        <begin position="56"/>
        <end position="125"/>
    </location>
</feature>
<keyword evidence="3" id="KW-1185">Reference proteome</keyword>
<dbReference type="Proteomes" id="UP000005741">
    <property type="component" value="Chromosome"/>
</dbReference>
<evidence type="ECO:0000259" key="1">
    <source>
        <dbReference type="Pfam" id="PF02627"/>
    </source>
</evidence>
<protein>
    <submittedName>
        <fullName evidence="2">Alkylhydroperoxidase like protein, AhpD family</fullName>
    </submittedName>
</protein>
<dbReference type="InParanoid" id="H1Z3L9"/>
<dbReference type="InterPro" id="IPR029032">
    <property type="entry name" value="AhpD-like"/>
</dbReference>
<reference evidence="2 3" key="1">
    <citation type="submission" date="2011-10" db="EMBL/GenBank/DDBJ databases">
        <title>The Improved High-Quality Draft genome of Methanoplanus limicola DSM 2279.</title>
        <authorList>
            <consortium name="US DOE Joint Genome Institute (JGI-PGF)"/>
            <person name="Lucas S."/>
            <person name="Copeland A."/>
            <person name="Lapidus A."/>
            <person name="Glavina del Rio T."/>
            <person name="Dalin E."/>
            <person name="Tice H."/>
            <person name="Bruce D."/>
            <person name="Goodwin L."/>
            <person name="Pitluck S."/>
            <person name="Peters L."/>
            <person name="Mikhailova N."/>
            <person name="Lu M."/>
            <person name="Kyrpides N."/>
            <person name="Mavromatis K."/>
            <person name="Ivanova N."/>
            <person name="Markowitz V."/>
            <person name="Cheng J.-F."/>
            <person name="Hugenholtz P."/>
            <person name="Woyke T."/>
            <person name="Wu D."/>
            <person name="Wirth R."/>
            <person name="Brambilla E.-M."/>
            <person name="Klenk H.-P."/>
            <person name="Eisen J.A."/>
        </authorList>
    </citation>
    <scope>NUCLEOTIDE SEQUENCE [LARGE SCALE GENOMIC DNA]</scope>
    <source>
        <strain evidence="2 3">DSM 2279</strain>
    </source>
</reference>
<dbReference type="AlphaFoldDB" id="H1Z3L9"/>
<dbReference type="GO" id="GO:0051920">
    <property type="term" value="F:peroxiredoxin activity"/>
    <property type="evidence" value="ECO:0007669"/>
    <property type="project" value="InterPro"/>
</dbReference>
<name>H1Z3L9_9EURY</name>
<sequence length="136" mass="14694">MNDQSKKAIEEFLTGKDEISAEILEESKELFGKVPFILEILKERPESFVFNALGDFETIRPKSLDAATAELISVASATALGATACLKVHIGAALKAGATMDQVLDAIMIPAALGRTSILAPSLRIFKECRDKDVQE</sequence>
<gene>
    <name evidence="2" type="ORF">Metlim_1517</name>
</gene>
<dbReference type="HOGENOM" id="CLU_137732_0_0_2"/>
<proteinExistence type="predicted"/>
<keyword evidence="2" id="KW-0560">Oxidoreductase</keyword>
<dbReference type="RefSeq" id="WP_004077373.1">
    <property type="nucleotide sequence ID" value="NZ_CM001436.1"/>
</dbReference>
<accession>H1Z3L9</accession>
<keyword evidence="2" id="KW-0575">Peroxidase</keyword>